<protein>
    <submittedName>
        <fullName evidence="3">Uncharacterized protein YjgR</fullName>
    </submittedName>
</protein>
<feature type="region of interest" description="Disordered" evidence="1">
    <location>
        <begin position="381"/>
        <end position="409"/>
    </location>
</feature>
<dbReference type="SUPFAM" id="SSF52540">
    <property type="entry name" value="P-loop containing nucleoside triphosphate hydrolases"/>
    <property type="match status" value="1"/>
</dbReference>
<dbReference type="AlphaFoldDB" id="A0A3B0R833"/>
<reference evidence="3" key="1">
    <citation type="submission" date="2018-06" db="EMBL/GenBank/DDBJ databases">
        <authorList>
            <person name="Zhirakovskaya E."/>
        </authorList>
    </citation>
    <scope>NUCLEOTIDE SEQUENCE</scope>
</reference>
<evidence type="ECO:0000256" key="1">
    <source>
        <dbReference type="SAM" id="MobiDB-lite"/>
    </source>
</evidence>
<dbReference type="InterPro" id="IPR033186">
    <property type="entry name" value="HerA_C"/>
</dbReference>
<dbReference type="Gene3D" id="3.40.50.300">
    <property type="entry name" value="P-loop containing nucleotide triphosphate hydrolases"/>
    <property type="match status" value="2"/>
</dbReference>
<feature type="region of interest" description="Disordered" evidence="1">
    <location>
        <begin position="429"/>
        <end position="459"/>
    </location>
</feature>
<dbReference type="InterPro" id="IPR027417">
    <property type="entry name" value="P-loop_NTPase"/>
</dbReference>
<dbReference type="InterPro" id="IPR051162">
    <property type="entry name" value="T4SS_component"/>
</dbReference>
<evidence type="ECO:0000313" key="3">
    <source>
        <dbReference type="EMBL" id="VAV88359.1"/>
    </source>
</evidence>
<dbReference type="Pfam" id="PF05872">
    <property type="entry name" value="HerA_C"/>
    <property type="match status" value="1"/>
</dbReference>
<evidence type="ECO:0000259" key="2">
    <source>
        <dbReference type="Pfam" id="PF05872"/>
    </source>
</evidence>
<gene>
    <name evidence="3" type="ORF">MNBD_ALPHA08-240</name>
</gene>
<feature type="domain" description="Helicase HerA-like C-terminal" evidence="2">
    <location>
        <begin position="12"/>
        <end position="488"/>
    </location>
</feature>
<dbReference type="PANTHER" id="PTHR30121">
    <property type="entry name" value="UNCHARACTERIZED PROTEIN YJGR-RELATED"/>
    <property type="match status" value="1"/>
</dbReference>
<dbReference type="EMBL" id="UOEC01000043">
    <property type="protein sequence ID" value="VAV88359.1"/>
    <property type="molecule type" value="Genomic_DNA"/>
</dbReference>
<proteinExistence type="predicted"/>
<name>A0A3B0R833_9ZZZZ</name>
<sequence length="490" mass="54211">MSEDAIFIGGSGKDEELLLKLANRHGLVTGATGTGKTVTLQILAEGFSQAGVPVFAADVKGDLSGIAQEGEMKDFLIKRAGKINFDDYGMDDFPVIFWDLFGKKGHPIRTTISEMGPLLLSRLMNLTEAQEGALNIAFRIADDEGLLLLDLKDLRSLLSDLADRGKEIASDYGNVNKRTIGAIQRRLLVMEEQGAEEFFGEPALDIKDLMRTTRNGQGYINILAADELMQSPQLYATFLLWLLSELFEELPEVGDPEKPKLVFFFDEAHLLFEDAPKGLVNTIEQVVRLIRSKGVGVYFVTQNPLDVPDEVLGQLGNRIQHALRAFTPRDQKAVRAAAQTFRQNPGFDTEEAITQLGVGEALVSTLDKKGSPTMVQRTLIRPPSSRMGPADDSVRKKMQQDSPVYGMYDDPIDRESAYEVLEKRAEQRAKSEAAEAKAKEEEKAAKKSSSGRRGYQRQTATERFIKSMASSVGRQLGRRLIRGILGSLLR</sequence>
<organism evidence="3">
    <name type="scientific">hydrothermal vent metagenome</name>
    <dbReference type="NCBI Taxonomy" id="652676"/>
    <lineage>
        <taxon>unclassified sequences</taxon>
        <taxon>metagenomes</taxon>
        <taxon>ecological metagenomes</taxon>
    </lineage>
</organism>
<feature type="compositionally biased region" description="Basic and acidic residues" evidence="1">
    <location>
        <begin position="429"/>
        <end position="445"/>
    </location>
</feature>
<dbReference type="PANTHER" id="PTHR30121:SF6">
    <property type="entry name" value="SLR6007 PROTEIN"/>
    <property type="match status" value="1"/>
</dbReference>
<accession>A0A3B0R833</accession>